<reference evidence="8 9" key="1">
    <citation type="submission" date="2016-11" db="EMBL/GenBank/DDBJ databases">
        <authorList>
            <person name="Jaros S."/>
            <person name="Januszkiewicz K."/>
            <person name="Wedrychowicz H."/>
        </authorList>
    </citation>
    <scope>NUCLEOTIDE SEQUENCE [LARGE SCALE GENOMIC DNA]</scope>
    <source>
        <strain evidence="8 9">DSM 16917</strain>
    </source>
</reference>
<gene>
    <name evidence="8" type="ORF">SAMN02745129_4372</name>
</gene>
<dbReference type="AlphaFoldDB" id="A0A1M5YS25"/>
<evidence type="ECO:0000256" key="2">
    <source>
        <dbReference type="ARBA" id="ARBA00022475"/>
    </source>
</evidence>
<dbReference type="InterPro" id="IPR051791">
    <property type="entry name" value="Pra-immunoreactive"/>
</dbReference>
<evidence type="ECO:0000256" key="4">
    <source>
        <dbReference type="ARBA" id="ARBA00022989"/>
    </source>
</evidence>
<dbReference type="PANTHER" id="PTHR36115:SF4">
    <property type="entry name" value="MEMBRANE PROTEIN"/>
    <property type="match status" value="1"/>
</dbReference>
<evidence type="ECO:0000313" key="9">
    <source>
        <dbReference type="Proteomes" id="UP000184268"/>
    </source>
</evidence>
<dbReference type="STRING" id="299255.SAMN02745129_4372"/>
<keyword evidence="4 6" id="KW-1133">Transmembrane helix</keyword>
<feature type="transmembrane region" description="Helical" evidence="6">
    <location>
        <begin position="101"/>
        <end position="120"/>
    </location>
</feature>
<keyword evidence="9" id="KW-1185">Reference proteome</keyword>
<feature type="domain" description="RDD" evidence="7">
    <location>
        <begin position="6"/>
        <end position="133"/>
    </location>
</feature>
<keyword evidence="3 6" id="KW-0812">Transmembrane</keyword>
<proteinExistence type="predicted"/>
<evidence type="ECO:0000256" key="3">
    <source>
        <dbReference type="ARBA" id="ARBA00022692"/>
    </source>
</evidence>
<dbReference type="RefSeq" id="WP_067660117.1">
    <property type="nucleotide sequence ID" value="NZ_FQXG01000008.1"/>
</dbReference>
<protein>
    <submittedName>
        <fullName evidence="8">Uncharacterized membrane protein YckC, RDD family</fullName>
    </submittedName>
</protein>
<feature type="transmembrane region" description="Helical" evidence="6">
    <location>
        <begin position="9"/>
        <end position="35"/>
    </location>
</feature>
<dbReference type="OrthoDB" id="9793824at2"/>
<sequence length="153" mass="17035">MSSLVYGGFWLRVAAALIDSVLMLILLSPLVRLIYVDEQWVGAPPHFSFAELLLNYLLPALVVIVFWIAKSATPGKMALKLTIVDANTGGKPSTKQFIVRYLGYYVSTIPLCLGLLWVAFDERKQGWHDKLSGTLVVRNTAPNTVEFEQQPPD</sequence>
<evidence type="ECO:0000256" key="5">
    <source>
        <dbReference type="ARBA" id="ARBA00023136"/>
    </source>
</evidence>
<name>A0A1M5YS25_9GAMM</name>
<dbReference type="EMBL" id="FQXG01000008">
    <property type="protein sequence ID" value="SHI14917.1"/>
    <property type="molecule type" value="Genomic_DNA"/>
</dbReference>
<dbReference type="Proteomes" id="UP000184268">
    <property type="component" value="Unassembled WGS sequence"/>
</dbReference>
<dbReference type="GO" id="GO:0005886">
    <property type="term" value="C:plasma membrane"/>
    <property type="evidence" value="ECO:0007669"/>
    <property type="project" value="UniProtKB-SubCell"/>
</dbReference>
<dbReference type="InterPro" id="IPR010432">
    <property type="entry name" value="RDD"/>
</dbReference>
<comment type="subcellular location">
    <subcellularLocation>
        <location evidence="1">Cell membrane</location>
        <topology evidence="1">Multi-pass membrane protein</topology>
    </subcellularLocation>
</comment>
<keyword evidence="5 6" id="KW-0472">Membrane</keyword>
<evidence type="ECO:0000259" key="7">
    <source>
        <dbReference type="Pfam" id="PF06271"/>
    </source>
</evidence>
<organism evidence="8 9">
    <name type="scientific">Ferrimonas marina</name>
    <dbReference type="NCBI Taxonomy" id="299255"/>
    <lineage>
        <taxon>Bacteria</taxon>
        <taxon>Pseudomonadati</taxon>
        <taxon>Pseudomonadota</taxon>
        <taxon>Gammaproteobacteria</taxon>
        <taxon>Alteromonadales</taxon>
        <taxon>Ferrimonadaceae</taxon>
        <taxon>Ferrimonas</taxon>
    </lineage>
</organism>
<feature type="transmembrane region" description="Helical" evidence="6">
    <location>
        <begin position="47"/>
        <end position="69"/>
    </location>
</feature>
<accession>A0A1M5YS25</accession>
<dbReference type="Pfam" id="PF06271">
    <property type="entry name" value="RDD"/>
    <property type="match status" value="1"/>
</dbReference>
<dbReference type="PANTHER" id="PTHR36115">
    <property type="entry name" value="PROLINE-RICH ANTIGEN HOMOLOG-RELATED"/>
    <property type="match status" value="1"/>
</dbReference>
<evidence type="ECO:0000256" key="6">
    <source>
        <dbReference type="SAM" id="Phobius"/>
    </source>
</evidence>
<evidence type="ECO:0000313" key="8">
    <source>
        <dbReference type="EMBL" id="SHI14917.1"/>
    </source>
</evidence>
<keyword evidence="2" id="KW-1003">Cell membrane</keyword>
<evidence type="ECO:0000256" key="1">
    <source>
        <dbReference type="ARBA" id="ARBA00004651"/>
    </source>
</evidence>